<protein>
    <submittedName>
        <fullName evidence="5">TetR/AcrR family transcriptional regulator</fullName>
    </submittedName>
</protein>
<feature type="domain" description="HTH tetR-type" evidence="4">
    <location>
        <begin position="6"/>
        <end position="66"/>
    </location>
</feature>
<reference evidence="5 6" key="1">
    <citation type="submission" date="2020-07" db="EMBL/GenBank/DDBJ databases">
        <title>Fungal Genomes of the International Space Station.</title>
        <authorList>
            <person name="Seuylemezian A."/>
            <person name="Singh N.K."/>
            <person name="Wood J."/>
            <person name="Venkateswaran K."/>
        </authorList>
    </citation>
    <scope>NUCLEOTIDE SEQUENCE [LARGE SCALE GENOMIC DNA]</scope>
    <source>
        <strain evidence="5 6">PL-B2</strain>
    </source>
</reference>
<dbReference type="InterPro" id="IPR001647">
    <property type="entry name" value="HTH_TetR"/>
</dbReference>
<gene>
    <name evidence="5" type="ORF">H0185_17565</name>
</gene>
<dbReference type="PROSITE" id="PS50977">
    <property type="entry name" value="HTH_TETR_2"/>
    <property type="match status" value="1"/>
</dbReference>
<dbReference type="PANTHER" id="PTHR43479">
    <property type="entry name" value="ACREF/ENVCD OPERON REPRESSOR-RELATED"/>
    <property type="match status" value="1"/>
</dbReference>
<dbReference type="InterPro" id="IPR009057">
    <property type="entry name" value="Homeodomain-like_sf"/>
</dbReference>
<evidence type="ECO:0000313" key="6">
    <source>
        <dbReference type="Proteomes" id="UP000769780"/>
    </source>
</evidence>
<evidence type="ECO:0000256" key="3">
    <source>
        <dbReference type="PROSITE-ProRule" id="PRU00335"/>
    </source>
</evidence>
<dbReference type="EMBL" id="JACWFH010000025">
    <property type="protein sequence ID" value="MBY0098574.1"/>
    <property type="molecule type" value="Genomic_DNA"/>
</dbReference>
<comment type="caution">
    <text evidence="5">The sequence shown here is derived from an EMBL/GenBank/DDBJ whole genome shotgun (WGS) entry which is preliminary data.</text>
</comment>
<evidence type="ECO:0000259" key="4">
    <source>
        <dbReference type="PROSITE" id="PS50977"/>
    </source>
</evidence>
<evidence type="ECO:0000256" key="2">
    <source>
        <dbReference type="ARBA" id="ARBA00023125"/>
    </source>
</evidence>
<proteinExistence type="predicted"/>
<keyword evidence="1" id="KW-0678">Repressor</keyword>
<evidence type="ECO:0000256" key="1">
    <source>
        <dbReference type="ARBA" id="ARBA00022491"/>
    </source>
</evidence>
<dbReference type="Proteomes" id="UP000769780">
    <property type="component" value="Unassembled WGS sequence"/>
</dbReference>
<name>A0ABS7K8I1_9BACI</name>
<dbReference type="PANTHER" id="PTHR43479:SF11">
    <property type="entry name" value="ACREF_ENVCD OPERON REPRESSOR-RELATED"/>
    <property type="match status" value="1"/>
</dbReference>
<dbReference type="SUPFAM" id="SSF46689">
    <property type="entry name" value="Homeodomain-like"/>
    <property type="match status" value="1"/>
</dbReference>
<dbReference type="RefSeq" id="WP_221874797.1">
    <property type="nucleotide sequence ID" value="NZ_JACWFH010000025.1"/>
</dbReference>
<dbReference type="PRINTS" id="PR00455">
    <property type="entry name" value="HTHTETR"/>
</dbReference>
<accession>A0ABS7K8I1</accession>
<dbReference type="Pfam" id="PF00440">
    <property type="entry name" value="TetR_N"/>
    <property type="match status" value="1"/>
</dbReference>
<organism evidence="5 6">
    <name type="scientific">Mesobacillus maritimus</name>
    <dbReference type="NCBI Taxonomy" id="1643336"/>
    <lineage>
        <taxon>Bacteria</taxon>
        <taxon>Bacillati</taxon>
        <taxon>Bacillota</taxon>
        <taxon>Bacilli</taxon>
        <taxon>Bacillales</taxon>
        <taxon>Bacillaceae</taxon>
        <taxon>Mesobacillus</taxon>
    </lineage>
</organism>
<feature type="DNA-binding region" description="H-T-H motif" evidence="3">
    <location>
        <begin position="29"/>
        <end position="48"/>
    </location>
</feature>
<dbReference type="Gene3D" id="1.10.357.10">
    <property type="entry name" value="Tetracycline Repressor, domain 2"/>
    <property type="match status" value="1"/>
</dbReference>
<dbReference type="InterPro" id="IPR050624">
    <property type="entry name" value="HTH-type_Tx_Regulator"/>
</dbReference>
<evidence type="ECO:0000313" key="5">
    <source>
        <dbReference type="EMBL" id="MBY0098574.1"/>
    </source>
</evidence>
<keyword evidence="6" id="KW-1185">Reference proteome</keyword>
<keyword evidence="2 3" id="KW-0238">DNA-binding</keyword>
<sequence length="190" mass="22436">MARDRKFSTNDLFQKTTELLLQYGYEGFSFSLLADQLEVSRGTLYKYYENKEELITDFMIHEMNQFLDELKHIRTVEGFENQVDFLLDLIFKNASIPRLIEIGRNIPSNLNQKVRDNLIKLEQQRFSMYHNLQEFIELGRSEGKLKPNLPDSLILGFIFQTIVIPNHFSVPWSEWVKSIKEIICHGMLVK</sequence>